<evidence type="ECO:0000256" key="4">
    <source>
        <dbReference type="ARBA" id="ARBA00022989"/>
    </source>
</evidence>
<evidence type="ECO:0000256" key="3">
    <source>
        <dbReference type="ARBA" id="ARBA00022692"/>
    </source>
</evidence>
<evidence type="ECO:0000313" key="8">
    <source>
        <dbReference type="EMBL" id="KAI6652608.1"/>
    </source>
</evidence>
<dbReference type="InterPro" id="IPR016763">
    <property type="entry name" value="VAP"/>
</dbReference>
<sequence>MAAECVLSISPDVLNFPGSYTQNTSTEITLANTSFKSVYFKFSVNLAKGHCLIPARGVLLPHESCQVKIMLEAFKEESIAINTKFRLEYLQKNDDSVIDSVENVFKCFPGRKPFHLLKCNFVCTNPFENISSHQVETYENLHNQIGILLKENRELKCQIQNLNAIVFPANVENFTDPIEGIVNIENPFTINTIAESINNSFLKLVDKINLKKHSILLEIQKIREKHKSELQTHTSKLIQYKEQLNKHCSYISNVHENVELQVLEDVHKFYTKRVDELSQTTIPEPKLYFRIQMQPIETAFDVNIQFGVEDCETLKK</sequence>
<dbReference type="GO" id="GO:0090158">
    <property type="term" value="P:endoplasmic reticulum membrane organization"/>
    <property type="evidence" value="ECO:0007669"/>
    <property type="project" value="TreeGrafter"/>
</dbReference>
<dbReference type="Pfam" id="PF00635">
    <property type="entry name" value="Motile_Sperm"/>
    <property type="match status" value="1"/>
</dbReference>
<dbReference type="InterPro" id="IPR008962">
    <property type="entry name" value="PapD-like_sf"/>
</dbReference>
<comment type="caution">
    <text evidence="8">The sequence shown here is derived from an EMBL/GenBank/DDBJ whole genome shotgun (WGS) entry which is preliminary data.</text>
</comment>
<comment type="similarity">
    <text evidence="2">Belongs to the VAMP-associated protein (VAP) (TC 9.B.17) family.</text>
</comment>
<dbReference type="EMBL" id="JAKMXF010000298">
    <property type="protein sequence ID" value="KAI6652608.1"/>
    <property type="molecule type" value="Genomic_DNA"/>
</dbReference>
<dbReference type="InterPro" id="IPR000535">
    <property type="entry name" value="MSP_dom"/>
</dbReference>
<proteinExistence type="inferred from homology"/>
<dbReference type="Gene3D" id="2.60.40.10">
    <property type="entry name" value="Immunoglobulins"/>
    <property type="match status" value="1"/>
</dbReference>
<dbReference type="PANTHER" id="PTHR10809">
    <property type="entry name" value="VESICLE-ASSOCIATED MEMBRANE PROTEIN-ASSOCIATED PROTEIN"/>
    <property type="match status" value="1"/>
</dbReference>
<dbReference type="InterPro" id="IPR013783">
    <property type="entry name" value="Ig-like_fold"/>
</dbReference>
<evidence type="ECO:0000256" key="2">
    <source>
        <dbReference type="ARBA" id="ARBA00008932"/>
    </source>
</evidence>
<accession>A0AAV7JUH8</accession>
<gene>
    <name evidence="8" type="ORF">LOD99_4393</name>
</gene>
<feature type="coiled-coil region" evidence="6">
    <location>
        <begin position="138"/>
        <end position="165"/>
    </location>
</feature>
<keyword evidence="3" id="KW-0812">Transmembrane</keyword>
<dbReference type="Proteomes" id="UP001165289">
    <property type="component" value="Unassembled WGS sequence"/>
</dbReference>
<dbReference type="SUPFAM" id="SSF49354">
    <property type="entry name" value="PapD-like"/>
    <property type="match status" value="1"/>
</dbReference>
<dbReference type="PANTHER" id="PTHR10809:SF6">
    <property type="entry name" value="AT11025P-RELATED"/>
    <property type="match status" value="1"/>
</dbReference>
<evidence type="ECO:0000256" key="6">
    <source>
        <dbReference type="SAM" id="Coils"/>
    </source>
</evidence>
<keyword evidence="6" id="KW-0175">Coiled coil</keyword>
<dbReference type="GO" id="GO:0005886">
    <property type="term" value="C:plasma membrane"/>
    <property type="evidence" value="ECO:0007669"/>
    <property type="project" value="TreeGrafter"/>
</dbReference>
<keyword evidence="4" id="KW-1133">Transmembrane helix</keyword>
<organism evidence="8 9">
    <name type="scientific">Oopsacas minuta</name>
    <dbReference type="NCBI Taxonomy" id="111878"/>
    <lineage>
        <taxon>Eukaryota</taxon>
        <taxon>Metazoa</taxon>
        <taxon>Porifera</taxon>
        <taxon>Hexactinellida</taxon>
        <taxon>Hexasterophora</taxon>
        <taxon>Lyssacinosida</taxon>
        <taxon>Leucopsacidae</taxon>
        <taxon>Oopsacas</taxon>
    </lineage>
</organism>
<dbReference type="GO" id="GO:0061817">
    <property type="term" value="P:endoplasmic reticulum-plasma membrane tethering"/>
    <property type="evidence" value="ECO:0007669"/>
    <property type="project" value="TreeGrafter"/>
</dbReference>
<evidence type="ECO:0000313" key="9">
    <source>
        <dbReference type="Proteomes" id="UP001165289"/>
    </source>
</evidence>
<protein>
    <recommendedName>
        <fullName evidence="7">MSP domain-containing protein</fullName>
    </recommendedName>
</protein>
<evidence type="ECO:0000256" key="1">
    <source>
        <dbReference type="ARBA" id="ARBA00004211"/>
    </source>
</evidence>
<keyword evidence="9" id="KW-1185">Reference proteome</keyword>
<dbReference type="AlphaFoldDB" id="A0AAV7JUH8"/>
<dbReference type="GO" id="GO:0005789">
    <property type="term" value="C:endoplasmic reticulum membrane"/>
    <property type="evidence" value="ECO:0007669"/>
    <property type="project" value="InterPro"/>
</dbReference>
<comment type="subcellular location">
    <subcellularLocation>
        <location evidence="1">Membrane</location>
        <topology evidence="1">Single-pass type IV membrane protein</topology>
    </subcellularLocation>
</comment>
<evidence type="ECO:0000259" key="7">
    <source>
        <dbReference type="PROSITE" id="PS50202"/>
    </source>
</evidence>
<name>A0AAV7JUH8_9METZ</name>
<feature type="domain" description="MSP" evidence="7">
    <location>
        <begin position="6"/>
        <end position="126"/>
    </location>
</feature>
<evidence type="ECO:0000256" key="5">
    <source>
        <dbReference type="ARBA" id="ARBA00023136"/>
    </source>
</evidence>
<keyword evidence="5" id="KW-0472">Membrane</keyword>
<dbReference type="PROSITE" id="PS50202">
    <property type="entry name" value="MSP"/>
    <property type="match status" value="1"/>
</dbReference>
<reference evidence="8 9" key="1">
    <citation type="journal article" date="2023" name="BMC Biol.">
        <title>The compact genome of the sponge Oopsacas minuta (Hexactinellida) is lacking key metazoan core genes.</title>
        <authorList>
            <person name="Santini S."/>
            <person name="Schenkelaars Q."/>
            <person name="Jourda C."/>
            <person name="Duchesne M."/>
            <person name="Belahbib H."/>
            <person name="Rocher C."/>
            <person name="Selva M."/>
            <person name="Riesgo A."/>
            <person name="Vervoort M."/>
            <person name="Leys S.P."/>
            <person name="Kodjabachian L."/>
            <person name="Le Bivic A."/>
            <person name="Borchiellini C."/>
            <person name="Claverie J.M."/>
            <person name="Renard E."/>
        </authorList>
    </citation>
    <scope>NUCLEOTIDE SEQUENCE [LARGE SCALE GENOMIC DNA]</scope>
    <source>
        <strain evidence="8">SPO-2</strain>
    </source>
</reference>